<protein>
    <submittedName>
        <fullName evidence="1">Unannotated protein</fullName>
    </submittedName>
</protein>
<reference evidence="1" key="1">
    <citation type="submission" date="2020-05" db="EMBL/GenBank/DDBJ databases">
        <authorList>
            <person name="Chiriac C."/>
            <person name="Salcher M."/>
            <person name="Ghai R."/>
            <person name="Kavagutti S V."/>
        </authorList>
    </citation>
    <scope>NUCLEOTIDE SEQUENCE</scope>
</reference>
<gene>
    <name evidence="1" type="ORF">UFOPK3547_00629</name>
</gene>
<dbReference type="AlphaFoldDB" id="A0A6J5ZJZ2"/>
<name>A0A6J5ZJZ2_9ZZZZ</name>
<sequence length="83" mass="9335">MSAAREYDVIVTRTGIAPGRLASSDRYDHIEVVGVDDLEVVLFWDVPGRATGKMEAALRSDLQRMEAEEFIARWSAVESEDDY</sequence>
<evidence type="ECO:0000313" key="1">
    <source>
        <dbReference type="EMBL" id="CAB4341656.1"/>
    </source>
</evidence>
<dbReference type="EMBL" id="CAESAN010000040">
    <property type="protein sequence ID" value="CAB4341656.1"/>
    <property type="molecule type" value="Genomic_DNA"/>
</dbReference>
<accession>A0A6J5ZJZ2</accession>
<organism evidence="1">
    <name type="scientific">freshwater metagenome</name>
    <dbReference type="NCBI Taxonomy" id="449393"/>
    <lineage>
        <taxon>unclassified sequences</taxon>
        <taxon>metagenomes</taxon>
        <taxon>ecological metagenomes</taxon>
    </lineage>
</organism>
<proteinExistence type="predicted"/>